<keyword evidence="4" id="KW-0560">Oxidoreductase</keyword>
<dbReference type="GO" id="GO:0010181">
    <property type="term" value="F:FMN binding"/>
    <property type="evidence" value="ECO:0007669"/>
    <property type="project" value="InterPro"/>
</dbReference>
<evidence type="ECO:0000256" key="2">
    <source>
        <dbReference type="ARBA" id="ARBA00022630"/>
    </source>
</evidence>
<dbReference type="GO" id="GO:0016491">
    <property type="term" value="F:oxidoreductase activity"/>
    <property type="evidence" value="ECO:0007669"/>
    <property type="project" value="UniProtKB-KW"/>
</dbReference>
<feature type="domain" description="NADH:flavin oxidoreductase/NADH oxidase N-terminal" evidence="5">
    <location>
        <begin position="19"/>
        <end position="362"/>
    </location>
</feature>
<reference evidence="6" key="1">
    <citation type="submission" date="2018-12" db="EMBL/GenBank/DDBJ databases">
        <authorList>
            <person name="Syme R.A."/>
            <person name="Farfan-Caceres L."/>
            <person name="Lichtenzveig J."/>
        </authorList>
    </citation>
    <scope>NUCLEOTIDE SEQUENCE</scope>
    <source>
        <strain evidence="6">Al4</strain>
    </source>
</reference>
<dbReference type="Gene3D" id="3.20.20.70">
    <property type="entry name" value="Aldolase class I"/>
    <property type="match status" value="1"/>
</dbReference>
<evidence type="ECO:0000256" key="3">
    <source>
        <dbReference type="ARBA" id="ARBA00022643"/>
    </source>
</evidence>
<comment type="caution">
    <text evidence="6">The sequence shown here is derived from an EMBL/GenBank/DDBJ whole genome shotgun (WGS) entry which is preliminary data.</text>
</comment>
<accession>A0A8H7MKV2</accession>
<proteinExistence type="inferred from homology"/>
<dbReference type="InterPro" id="IPR051799">
    <property type="entry name" value="NADH_flavin_oxidoreductase"/>
</dbReference>
<dbReference type="InterPro" id="IPR013785">
    <property type="entry name" value="Aldolase_TIM"/>
</dbReference>
<evidence type="ECO:0000259" key="5">
    <source>
        <dbReference type="Pfam" id="PF00724"/>
    </source>
</evidence>
<dbReference type="Proteomes" id="UP000651452">
    <property type="component" value="Unassembled WGS sequence"/>
</dbReference>
<dbReference type="CDD" id="cd04733">
    <property type="entry name" value="OYE_like_2_FMN"/>
    <property type="match status" value="1"/>
</dbReference>
<dbReference type="SUPFAM" id="SSF51395">
    <property type="entry name" value="FMN-linked oxidoreductases"/>
    <property type="match status" value="1"/>
</dbReference>
<dbReference type="EMBL" id="RZGK01000003">
    <property type="protein sequence ID" value="KAF9700599.1"/>
    <property type="molecule type" value="Genomic_DNA"/>
</dbReference>
<gene>
    <name evidence="6" type="ORF">EKO04_001797</name>
</gene>
<dbReference type="PANTHER" id="PTHR43656:SF5">
    <property type="entry name" value="NADH:FLAVIN OXIDOREDUCTASE_NADH OXIDASE N-TERMINAL DOMAIN-CONTAINING PROTEIN"/>
    <property type="match status" value="1"/>
</dbReference>
<evidence type="ECO:0000313" key="7">
    <source>
        <dbReference type="Proteomes" id="UP000651452"/>
    </source>
</evidence>
<organism evidence="6 7">
    <name type="scientific">Ascochyta lentis</name>
    <dbReference type="NCBI Taxonomy" id="205686"/>
    <lineage>
        <taxon>Eukaryota</taxon>
        <taxon>Fungi</taxon>
        <taxon>Dikarya</taxon>
        <taxon>Ascomycota</taxon>
        <taxon>Pezizomycotina</taxon>
        <taxon>Dothideomycetes</taxon>
        <taxon>Pleosporomycetidae</taxon>
        <taxon>Pleosporales</taxon>
        <taxon>Pleosporineae</taxon>
        <taxon>Didymellaceae</taxon>
        <taxon>Ascochyta</taxon>
    </lineage>
</organism>
<comment type="similarity">
    <text evidence="1">Belongs to the NADH:flavin oxidoreductase/NADH oxidase family.</text>
</comment>
<dbReference type="InterPro" id="IPR001155">
    <property type="entry name" value="OxRdtase_FMN_N"/>
</dbReference>
<name>A0A8H7MKV2_9PLEO</name>
<dbReference type="OrthoDB" id="1663137at2759"/>
<dbReference type="Pfam" id="PF00724">
    <property type="entry name" value="Oxidored_FMN"/>
    <property type="match status" value="1"/>
</dbReference>
<sequence length="448" mass="49200">MAPSARYESDSNNASPLGKPLKFEFSGQSAPNRFLKGAMTERISSWDPENFEARGVPSKNLINLYRRWGEGGIGLILSGNIMIEYDHLEAAGNPIIPRKSDFSGERFEAFKELATEAKKHGSLIVGQVSHPGRQVESRIQKNPISASDVQLEGNIMGMTFEKPRAATEEDIANVIEGFAHAAEYLEKAGYHGIELHGAHGYLIAQFLSPTTNQRTDKYGGSIENRARIIVEITDAIRKRVSSNFVVGIKLNSVEFQDKGFNPDEAKQICKILEENKFDFVELSGGTYEKLAFGHQRESTKKREGFFLEFAESIAPVLSKTKTYITGGFKSVGAMVSALDVVDGVGLARPLAQEPHLCKDVLEGKVTGAIKQRIDDNNFGLTNVAAGTQMRQVGKDQEPIDLSQEENEKAFMQDMGSWGEKMANDSKMQNYGYVDITSAQAVPYGAASA</sequence>
<evidence type="ECO:0000256" key="1">
    <source>
        <dbReference type="ARBA" id="ARBA00005979"/>
    </source>
</evidence>
<keyword evidence="7" id="KW-1185">Reference proteome</keyword>
<evidence type="ECO:0000313" key="6">
    <source>
        <dbReference type="EMBL" id="KAF9700599.1"/>
    </source>
</evidence>
<keyword evidence="3" id="KW-0288">FMN</keyword>
<dbReference type="AlphaFoldDB" id="A0A8H7MKV2"/>
<reference evidence="6" key="2">
    <citation type="submission" date="2020-09" db="EMBL/GenBank/DDBJ databases">
        <title>Reference genome assembly for Australian Ascochyta lentis isolate Al4.</title>
        <authorList>
            <person name="Lee R.C."/>
            <person name="Farfan-Caceres L.M."/>
            <person name="Debler J.W."/>
            <person name="Williams A.H."/>
            <person name="Henares B.M."/>
        </authorList>
    </citation>
    <scope>NUCLEOTIDE SEQUENCE</scope>
    <source>
        <strain evidence="6">Al4</strain>
    </source>
</reference>
<dbReference type="PANTHER" id="PTHR43656">
    <property type="entry name" value="BINDING OXIDOREDUCTASE, PUTATIVE (AFU_ORTHOLOGUE AFUA_2G08260)-RELATED"/>
    <property type="match status" value="1"/>
</dbReference>
<keyword evidence="2" id="KW-0285">Flavoprotein</keyword>
<protein>
    <recommendedName>
        <fullName evidence="5">NADH:flavin oxidoreductase/NADH oxidase N-terminal domain-containing protein</fullName>
    </recommendedName>
</protein>
<evidence type="ECO:0000256" key="4">
    <source>
        <dbReference type="ARBA" id="ARBA00023002"/>
    </source>
</evidence>